<dbReference type="HOGENOM" id="CLU_077411_1_0_0"/>
<feature type="chain" id="PRO_5004019551" description="Rhamnogalacturonan lyase domain-containing protein" evidence="1">
    <location>
        <begin position="21"/>
        <end position="233"/>
    </location>
</feature>
<dbReference type="Pfam" id="PF14686">
    <property type="entry name" value="fn3_3"/>
    <property type="match status" value="1"/>
</dbReference>
<dbReference type="InterPro" id="IPR008969">
    <property type="entry name" value="CarboxyPept-like_regulatory"/>
</dbReference>
<dbReference type="AlphaFoldDB" id="M1Z1G0"/>
<dbReference type="InterPro" id="IPR008972">
    <property type="entry name" value="Cupredoxin"/>
</dbReference>
<name>M1Z1G0_NITG3</name>
<dbReference type="Gene3D" id="2.60.40.1120">
    <property type="entry name" value="Carboxypeptidase-like, regulatory domain"/>
    <property type="match status" value="1"/>
</dbReference>
<accession>M1Z1G0</accession>
<reference evidence="3 4" key="1">
    <citation type="journal article" date="2013" name="Front. Microbiol.">
        <title>The genome of Nitrospina gracilis illuminates the metabolism and evolution of the major marine nitrite oxidizer.</title>
        <authorList>
            <person name="Luecker S."/>
            <person name="Nowka B."/>
            <person name="Rattei T."/>
            <person name="Spieck E."/>
            <person name="and Daims H."/>
        </authorList>
    </citation>
    <scope>NUCLEOTIDE SEQUENCE [LARGE SCALE GENOMIC DNA]</scope>
    <source>
        <strain evidence="3 4">3/211</strain>
    </source>
</reference>
<keyword evidence="4" id="KW-1185">Reference proteome</keyword>
<gene>
    <name evidence="3" type="ORF">NITGR_620042</name>
</gene>
<feature type="domain" description="Rhamnogalacturonan lyase" evidence="2">
    <location>
        <begin position="170"/>
        <end position="215"/>
    </location>
</feature>
<dbReference type="EMBL" id="CAQJ01000069">
    <property type="protein sequence ID" value="CCQ91345.1"/>
    <property type="molecule type" value="Genomic_DNA"/>
</dbReference>
<dbReference type="InterPro" id="IPR029413">
    <property type="entry name" value="RG-lyase_II"/>
</dbReference>
<dbReference type="STRING" id="1266370.NITGR_620042"/>
<dbReference type="Proteomes" id="UP000011704">
    <property type="component" value="Unassembled WGS sequence"/>
</dbReference>
<dbReference type="RefSeq" id="WP_005009909.1">
    <property type="nucleotide sequence ID" value="NZ_HG422173.1"/>
</dbReference>
<evidence type="ECO:0000313" key="3">
    <source>
        <dbReference type="EMBL" id="CCQ91345.1"/>
    </source>
</evidence>
<dbReference type="SUPFAM" id="SSF49503">
    <property type="entry name" value="Cupredoxins"/>
    <property type="match status" value="1"/>
</dbReference>
<sequence length="233" mass="25666">MFKGFFLTLSLFALVGTASAAELKGTVTFSGTPPPATIHKTGRYSKACGPEFAGQTLLLKGKNVQNAVVWLTEKKGHALKDKDASGEFVLDQTKCRYAPHVVAMPRGGELTILSSDPINHNIHTYSFDNDPINLMFIPGQEHVQEFEEAEIVKVECDLHSWMQAWIVVTPNPYYSTTLESGAFTIPDVPAGNYTLNVWHEVLGTQSLEVEVSGANQEIHFDFPELAEQVSLNQ</sequence>
<dbReference type="OrthoDB" id="9772097at2"/>
<dbReference type="Gene3D" id="2.60.40.420">
    <property type="entry name" value="Cupredoxins - blue copper proteins"/>
    <property type="match status" value="1"/>
</dbReference>
<feature type="signal peptide" evidence="1">
    <location>
        <begin position="1"/>
        <end position="20"/>
    </location>
</feature>
<dbReference type="InParanoid" id="M1Z1G0"/>
<keyword evidence="1" id="KW-0732">Signal</keyword>
<dbReference type="SUPFAM" id="SSF49464">
    <property type="entry name" value="Carboxypeptidase regulatory domain-like"/>
    <property type="match status" value="1"/>
</dbReference>
<evidence type="ECO:0000259" key="2">
    <source>
        <dbReference type="Pfam" id="PF14686"/>
    </source>
</evidence>
<organism evidence="3 4">
    <name type="scientific">Nitrospina gracilis (strain 3/211)</name>
    <dbReference type="NCBI Taxonomy" id="1266370"/>
    <lineage>
        <taxon>Bacteria</taxon>
        <taxon>Pseudomonadati</taxon>
        <taxon>Nitrospinota/Tectimicrobiota group</taxon>
        <taxon>Nitrospinota</taxon>
        <taxon>Nitrospinia</taxon>
        <taxon>Nitrospinales</taxon>
        <taxon>Nitrospinaceae</taxon>
        <taxon>Nitrospina</taxon>
    </lineage>
</organism>
<proteinExistence type="predicted"/>
<evidence type="ECO:0000313" key="4">
    <source>
        <dbReference type="Proteomes" id="UP000011704"/>
    </source>
</evidence>
<evidence type="ECO:0000256" key="1">
    <source>
        <dbReference type="SAM" id="SignalP"/>
    </source>
</evidence>
<comment type="caution">
    <text evidence="3">The sequence shown here is derived from an EMBL/GenBank/DDBJ whole genome shotgun (WGS) entry which is preliminary data.</text>
</comment>
<protein>
    <recommendedName>
        <fullName evidence="2">Rhamnogalacturonan lyase domain-containing protein</fullName>
    </recommendedName>
</protein>